<dbReference type="Proteomes" id="UP001634007">
    <property type="component" value="Unassembled WGS sequence"/>
</dbReference>
<dbReference type="EMBL" id="JBJKBG010000005">
    <property type="protein sequence ID" value="KAL3740862.1"/>
    <property type="molecule type" value="Genomic_DNA"/>
</dbReference>
<name>A0ABD3KNE1_EUCGL</name>
<proteinExistence type="predicted"/>
<comment type="caution">
    <text evidence="2">The sequence shown here is derived from an EMBL/GenBank/DDBJ whole genome shotgun (WGS) entry which is preliminary data.</text>
</comment>
<gene>
    <name evidence="2" type="ORF">ACJRO7_022051</name>
</gene>
<evidence type="ECO:0000256" key="1">
    <source>
        <dbReference type="SAM" id="MobiDB-lite"/>
    </source>
</evidence>
<feature type="region of interest" description="Disordered" evidence="1">
    <location>
        <begin position="13"/>
        <end position="35"/>
    </location>
</feature>
<evidence type="ECO:0000313" key="2">
    <source>
        <dbReference type="EMBL" id="KAL3740862.1"/>
    </source>
</evidence>
<keyword evidence="3" id="KW-1185">Reference proteome</keyword>
<dbReference type="AlphaFoldDB" id="A0ABD3KNE1"/>
<evidence type="ECO:0000313" key="3">
    <source>
        <dbReference type="Proteomes" id="UP001634007"/>
    </source>
</evidence>
<protein>
    <submittedName>
        <fullName evidence="2">Uncharacterized protein</fullName>
    </submittedName>
</protein>
<organism evidence="2 3">
    <name type="scientific">Eucalyptus globulus</name>
    <name type="common">Tasmanian blue gum</name>
    <dbReference type="NCBI Taxonomy" id="34317"/>
    <lineage>
        <taxon>Eukaryota</taxon>
        <taxon>Viridiplantae</taxon>
        <taxon>Streptophyta</taxon>
        <taxon>Embryophyta</taxon>
        <taxon>Tracheophyta</taxon>
        <taxon>Spermatophyta</taxon>
        <taxon>Magnoliopsida</taxon>
        <taxon>eudicotyledons</taxon>
        <taxon>Gunneridae</taxon>
        <taxon>Pentapetalae</taxon>
        <taxon>rosids</taxon>
        <taxon>malvids</taxon>
        <taxon>Myrtales</taxon>
        <taxon>Myrtaceae</taxon>
        <taxon>Myrtoideae</taxon>
        <taxon>Eucalypteae</taxon>
        <taxon>Eucalyptus</taxon>
    </lineage>
</organism>
<accession>A0ABD3KNE1</accession>
<sequence>MVSLPTFSAALHRRSGCRNSRNTVPPQTPPSIPSKPLLAAVDAATAASCCAAAPSLLRPMLPWQPRGGGSTVRPPTWVPIPPNAVEHQLMHEADTASMRSTAGNAAHHLPTRRTEADYTGSYMLGHRMLDMRFRYYPQKSYSDVTRYGSSAWRLIERWLHRHADERAS</sequence>
<reference evidence="2 3" key="1">
    <citation type="submission" date="2024-11" db="EMBL/GenBank/DDBJ databases">
        <title>Chromosome-level genome assembly of Eucalyptus globulus Labill. provides insights into its genome evolution.</title>
        <authorList>
            <person name="Li X."/>
        </authorList>
    </citation>
    <scope>NUCLEOTIDE SEQUENCE [LARGE SCALE GENOMIC DNA]</scope>
    <source>
        <strain evidence="2">CL2024</strain>
        <tissue evidence="2">Fresh tender leaves</tissue>
    </source>
</reference>